<evidence type="ECO:0000259" key="3">
    <source>
        <dbReference type="PROSITE" id="PS51352"/>
    </source>
</evidence>
<protein>
    <recommendedName>
        <fullName evidence="3">Thioredoxin domain-containing protein</fullName>
    </recommendedName>
</protein>
<evidence type="ECO:0000256" key="2">
    <source>
        <dbReference type="SAM" id="Phobius"/>
    </source>
</evidence>
<dbReference type="SUPFAM" id="SSF52833">
    <property type="entry name" value="Thioredoxin-like"/>
    <property type="match status" value="1"/>
</dbReference>
<gene>
    <name evidence="4" type="ORF">A3D72_02315</name>
</gene>
<comment type="caution">
    <text evidence="4">The sequence shown here is derived from an EMBL/GenBank/DDBJ whole genome shotgun (WGS) entry which is preliminary data.</text>
</comment>
<dbReference type="InterPro" id="IPR013766">
    <property type="entry name" value="Thioredoxin_domain"/>
</dbReference>
<dbReference type="STRING" id="1802391.A3D72_02315"/>
<sequence>MIRAIFFAPLPCTFIFFPLLSRRSALVCGAVLTGSMIYFIQKDVCMENAEAKPVIPKPLRVLFTTLGVLLALFLLFFAWQVASYYRAIQSGNLSALPQFTNRFTRGNFADKGAEAKADVVTPDDPALGEAGSPLTIVQFMDFECPYSKEVFSTLRQVISESGSQVRLIVRDFPLDEIHSNARRTAAAANCAGEQGRYFQMYDKLFLNSDKLSETDILFYGQQIGLNMDAFRSCLADPATDSEINDDIRAGTAAGIRGTPTFFFNGQKIEGAIPLPIFRELVKSLSSPSN</sequence>
<feature type="domain" description="Thioredoxin" evidence="3">
    <location>
        <begin position="90"/>
        <end position="286"/>
    </location>
</feature>
<dbReference type="EMBL" id="MGDZ01000005">
    <property type="protein sequence ID" value="OGL74176.1"/>
    <property type="molecule type" value="Genomic_DNA"/>
</dbReference>
<dbReference type="Gene3D" id="3.40.30.10">
    <property type="entry name" value="Glutaredoxin"/>
    <property type="match status" value="1"/>
</dbReference>
<keyword evidence="2" id="KW-0812">Transmembrane</keyword>
<comment type="similarity">
    <text evidence="1">Belongs to the thioredoxin family. DsbA subfamily.</text>
</comment>
<keyword evidence="2" id="KW-0472">Membrane</keyword>
<keyword evidence="2" id="KW-1133">Transmembrane helix</keyword>
<feature type="transmembrane region" description="Helical" evidence="2">
    <location>
        <begin position="61"/>
        <end position="82"/>
    </location>
</feature>
<reference evidence="4 5" key="1">
    <citation type="journal article" date="2016" name="Nat. Commun.">
        <title>Thousands of microbial genomes shed light on interconnected biogeochemical processes in an aquifer system.</title>
        <authorList>
            <person name="Anantharaman K."/>
            <person name="Brown C.T."/>
            <person name="Hug L.A."/>
            <person name="Sharon I."/>
            <person name="Castelle C.J."/>
            <person name="Probst A.J."/>
            <person name="Thomas B.C."/>
            <person name="Singh A."/>
            <person name="Wilkins M.J."/>
            <person name="Karaoz U."/>
            <person name="Brodie E.L."/>
            <person name="Williams K.H."/>
            <person name="Hubbard S.S."/>
            <person name="Banfield J.F."/>
        </authorList>
    </citation>
    <scope>NUCLEOTIDE SEQUENCE [LARGE SCALE GENOMIC DNA]</scope>
</reference>
<accession>A0A1F7U7E1</accession>
<dbReference type="PANTHER" id="PTHR13887:SF56">
    <property type="entry name" value="THIOREDOXIN-LIKE REDUCTASE RV2466C"/>
    <property type="match status" value="1"/>
</dbReference>
<dbReference type="AlphaFoldDB" id="A0A1F7U7E1"/>
<evidence type="ECO:0000313" key="5">
    <source>
        <dbReference type="Proteomes" id="UP000176303"/>
    </source>
</evidence>
<dbReference type="Proteomes" id="UP000176303">
    <property type="component" value="Unassembled WGS sequence"/>
</dbReference>
<evidence type="ECO:0000256" key="1">
    <source>
        <dbReference type="ARBA" id="ARBA00005791"/>
    </source>
</evidence>
<dbReference type="InterPro" id="IPR012336">
    <property type="entry name" value="Thioredoxin-like_fold"/>
</dbReference>
<dbReference type="InterPro" id="IPR036249">
    <property type="entry name" value="Thioredoxin-like_sf"/>
</dbReference>
<dbReference type="PROSITE" id="PS51352">
    <property type="entry name" value="THIOREDOXIN_2"/>
    <property type="match status" value="1"/>
</dbReference>
<name>A0A1F7U7E1_9BACT</name>
<feature type="transmembrane region" description="Helical" evidence="2">
    <location>
        <begin position="20"/>
        <end position="40"/>
    </location>
</feature>
<proteinExistence type="inferred from homology"/>
<evidence type="ECO:0000313" key="4">
    <source>
        <dbReference type="EMBL" id="OGL74176.1"/>
    </source>
</evidence>
<organism evidence="4 5">
    <name type="scientific">Candidatus Uhrbacteria bacterium RIFCSPHIGHO2_02_FULL_57_19</name>
    <dbReference type="NCBI Taxonomy" id="1802391"/>
    <lineage>
        <taxon>Bacteria</taxon>
        <taxon>Candidatus Uhriibacteriota</taxon>
    </lineage>
</organism>
<dbReference type="PANTHER" id="PTHR13887">
    <property type="entry name" value="GLUTATHIONE S-TRANSFERASE KAPPA"/>
    <property type="match status" value="1"/>
</dbReference>
<dbReference type="Pfam" id="PF13462">
    <property type="entry name" value="Thioredoxin_4"/>
    <property type="match status" value="1"/>
</dbReference>